<evidence type="ECO:0000256" key="2">
    <source>
        <dbReference type="ARBA" id="ARBA00023043"/>
    </source>
</evidence>
<dbReference type="PROSITE" id="PS50088">
    <property type="entry name" value="ANK_REPEAT"/>
    <property type="match status" value="1"/>
</dbReference>
<dbReference type="PANTHER" id="PTHR24198">
    <property type="entry name" value="ANKYRIN REPEAT AND PROTEIN KINASE DOMAIN-CONTAINING PROTEIN"/>
    <property type="match status" value="1"/>
</dbReference>
<sequence length="643" mass="73897">MMKEETYSIANLYIDERYLDELCQYVQQSSIIQLKTLLDTLTDPYEYLTIIIRYDQNQLNLLMLACLQGNNKIVEFLLNYGYAKDQLEQQGDIIFNNGQRIQGANALYCACFQGHFYIAQILIELDQASVNKGTDDHLSYPLLLQATIKNRLDIVRFLLENQYSDVNKTRSFDSKQRTALICAAYSNHSAIVEYLLNHGADVYSISSSVSLSDTALNCAVLNQSLEVFCLLWKADAAPKSMETPYKHLLTLVVKHHSYNIMNFLLEQSFCTPDDLEWSIVSELSNLSRLETIQTLSPFLEISLKQRQSMGLPKLTQPPKSIYDHYQECQTVDELKAIVNDHERIIIEFLLIQERLYSTRQRQIFTNGLKDYIQRLASAGKLEQTFDVCLYFIEIDQGASSIFLLVWILCRMMSSQQKVSVNRFLQTASFALQPCYNQSRETDVNNALFLVIIASKILEQHDISIVERQSIYRWINNLCRLRPTTETGETLLHLCVNQRTSNNLTFRSSETTPHIQFPNRSALQLLLIYGRNSLDINARTRYGNTPLHIVCQNTPDPTIIEILNNAECHIDCVNNQNKTPLDYLTNPQIIRILQPTPRPTALKCLCARLIGETYTNIDTFQLLNSSLQKFIGLHSRSSNNCFSW</sequence>
<dbReference type="SUPFAM" id="SSF48403">
    <property type="entry name" value="Ankyrin repeat"/>
    <property type="match status" value="1"/>
</dbReference>
<name>A0A814QLH8_9BILA</name>
<dbReference type="InterPro" id="IPR036770">
    <property type="entry name" value="Ankyrin_rpt-contain_sf"/>
</dbReference>
<dbReference type="Pfam" id="PF00023">
    <property type="entry name" value="Ank"/>
    <property type="match status" value="1"/>
</dbReference>
<keyword evidence="6" id="KW-1185">Reference proteome</keyword>
<dbReference type="AlphaFoldDB" id="A0A814QLH8"/>
<dbReference type="SMART" id="SM00248">
    <property type="entry name" value="ANK"/>
    <property type="match status" value="8"/>
</dbReference>
<protein>
    <recommendedName>
        <fullName evidence="8">Ankyrin repeat protein</fullName>
    </recommendedName>
</protein>
<proteinExistence type="predicted"/>
<evidence type="ECO:0000313" key="7">
    <source>
        <dbReference type="Proteomes" id="UP000663877"/>
    </source>
</evidence>
<evidence type="ECO:0000313" key="5">
    <source>
        <dbReference type="EMBL" id="CAF1405126.1"/>
    </source>
</evidence>
<comment type="caution">
    <text evidence="4">The sequence shown here is derived from an EMBL/GenBank/DDBJ whole genome shotgun (WGS) entry which is preliminary data.</text>
</comment>
<dbReference type="Pfam" id="PF13857">
    <property type="entry name" value="Ank_5"/>
    <property type="match status" value="1"/>
</dbReference>
<dbReference type="EMBL" id="CAJNOM010000380">
    <property type="protein sequence ID" value="CAF1405126.1"/>
    <property type="molecule type" value="Genomic_DNA"/>
</dbReference>
<organism evidence="4 7">
    <name type="scientific">Adineta steineri</name>
    <dbReference type="NCBI Taxonomy" id="433720"/>
    <lineage>
        <taxon>Eukaryota</taxon>
        <taxon>Metazoa</taxon>
        <taxon>Spiralia</taxon>
        <taxon>Gnathifera</taxon>
        <taxon>Rotifera</taxon>
        <taxon>Eurotatoria</taxon>
        <taxon>Bdelloidea</taxon>
        <taxon>Adinetida</taxon>
        <taxon>Adinetidae</taxon>
        <taxon>Adineta</taxon>
    </lineage>
</organism>
<evidence type="ECO:0000256" key="3">
    <source>
        <dbReference type="PROSITE-ProRule" id="PRU00023"/>
    </source>
</evidence>
<dbReference type="PROSITE" id="PS50297">
    <property type="entry name" value="ANK_REP_REGION"/>
    <property type="match status" value="1"/>
</dbReference>
<gene>
    <name evidence="4" type="ORF">BJG266_LOCUS22436</name>
    <name evidence="5" type="ORF">QVE165_LOCUS37060</name>
</gene>
<dbReference type="Proteomes" id="UP000663877">
    <property type="component" value="Unassembled WGS sequence"/>
</dbReference>
<keyword evidence="2 3" id="KW-0040">ANK repeat</keyword>
<dbReference type="Gene3D" id="1.25.40.20">
    <property type="entry name" value="Ankyrin repeat-containing domain"/>
    <property type="match status" value="2"/>
</dbReference>
<dbReference type="OrthoDB" id="4429489at2759"/>
<feature type="repeat" description="ANK" evidence="3">
    <location>
        <begin position="175"/>
        <end position="207"/>
    </location>
</feature>
<dbReference type="EMBL" id="CAJNOI010000141">
    <property type="protein sequence ID" value="CAF1120648.1"/>
    <property type="molecule type" value="Genomic_DNA"/>
</dbReference>
<dbReference type="Proteomes" id="UP000663832">
    <property type="component" value="Unassembled WGS sequence"/>
</dbReference>
<dbReference type="PANTHER" id="PTHR24198:SF165">
    <property type="entry name" value="ANKYRIN REPEAT-CONTAINING PROTEIN-RELATED"/>
    <property type="match status" value="1"/>
</dbReference>
<evidence type="ECO:0000313" key="4">
    <source>
        <dbReference type="EMBL" id="CAF1120648.1"/>
    </source>
</evidence>
<evidence type="ECO:0008006" key="8">
    <source>
        <dbReference type="Google" id="ProtNLM"/>
    </source>
</evidence>
<evidence type="ECO:0000256" key="1">
    <source>
        <dbReference type="ARBA" id="ARBA00022737"/>
    </source>
</evidence>
<accession>A0A814QLH8</accession>
<dbReference type="InterPro" id="IPR002110">
    <property type="entry name" value="Ankyrin_rpt"/>
</dbReference>
<evidence type="ECO:0000313" key="6">
    <source>
        <dbReference type="Proteomes" id="UP000663832"/>
    </source>
</evidence>
<reference evidence="4" key="1">
    <citation type="submission" date="2021-02" db="EMBL/GenBank/DDBJ databases">
        <authorList>
            <person name="Nowell W R."/>
        </authorList>
    </citation>
    <scope>NUCLEOTIDE SEQUENCE</scope>
</reference>
<keyword evidence="1" id="KW-0677">Repeat</keyword>
<dbReference type="Pfam" id="PF12796">
    <property type="entry name" value="Ank_2"/>
    <property type="match status" value="1"/>
</dbReference>